<keyword evidence="3" id="KW-1185">Reference proteome</keyword>
<organism evidence="2 3">
    <name type="scientific">Actinomadura syzygii</name>
    <dbReference type="NCBI Taxonomy" id="1427538"/>
    <lineage>
        <taxon>Bacteria</taxon>
        <taxon>Bacillati</taxon>
        <taxon>Actinomycetota</taxon>
        <taxon>Actinomycetes</taxon>
        <taxon>Streptosporangiales</taxon>
        <taxon>Thermomonosporaceae</taxon>
        <taxon>Actinomadura</taxon>
    </lineage>
</organism>
<comment type="caution">
    <text evidence="2">The sequence shown here is derived from an EMBL/GenBank/DDBJ whole genome shotgun (WGS) entry which is preliminary data.</text>
</comment>
<feature type="domain" description="Mycothiol-dependent maleylpyruvate isomerase metal-binding" evidence="1">
    <location>
        <begin position="35"/>
        <end position="160"/>
    </location>
</feature>
<protein>
    <submittedName>
        <fullName evidence="2">Maleylpyruvate isomerase family mycothiol-dependent enzyme</fullName>
    </submittedName>
</protein>
<keyword evidence="2" id="KW-0413">Isomerase</keyword>
<proteinExistence type="predicted"/>
<dbReference type="NCBIfam" id="TIGR03083">
    <property type="entry name" value="maleylpyruvate isomerase family mycothiol-dependent enzyme"/>
    <property type="match status" value="1"/>
</dbReference>
<dbReference type="OrthoDB" id="4321761at2"/>
<dbReference type="InterPro" id="IPR024344">
    <property type="entry name" value="MDMPI_metal-binding"/>
</dbReference>
<accession>A0A5D0U385</accession>
<dbReference type="Pfam" id="PF11716">
    <property type="entry name" value="MDMPI_N"/>
    <property type="match status" value="1"/>
</dbReference>
<keyword evidence="2" id="KW-0670">Pyruvate</keyword>
<dbReference type="GO" id="GO:0046872">
    <property type="term" value="F:metal ion binding"/>
    <property type="evidence" value="ECO:0007669"/>
    <property type="project" value="InterPro"/>
</dbReference>
<dbReference type="AlphaFoldDB" id="A0A5D0U385"/>
<dbReference type="SUPFAM" id="SSF109854">
    <property type="entry name" value="DinB/YfiT-like putative metalloenzymes"/>
    <property type="match status" value="1"/>
</dbReference>
<dbReference type="GO" id="GO:0016853">
    <property type="term" value="F:isomerase activity"/>
    <property type="evidence" value="ECO:0007669"/>
    <property type="project" value="UniProtKB-KW"/>
</dbReference>
<dbReference type="RefSeq" id="WP_148351787.1">
    <property type="nucleotide sequence ID" value="NZ_JBHSBF010000043.1"/>
</dbReference>
<evidence type="ECO:0000313" key="2">
    <source>
        <dbReference type="EMBL" id="TYC13091.1"/>
    </source>
</evidence>
<dbReference type="EMBL" id="VSFF01000008">
    <property type="protein sequence ID" value="TYC13091.1"/>
    <property type="molecule type" value="Genomic_DNA"/>
</dbReference>
<dbReference type="InterPro" id="IPR017517">
    <property type="entry name" value="Maleyloyr_isom"/>
</dbReference>
<evidence type="ECO:0000313" key="3">
    <source>
        <dbReference type="Proteomes" id="UP000322634"/>
    </source>
</evidence>
<dbReference type="InterPro" id="IPR034660">
    <property type="entry name" value="DinB/YfiT-like"/>
</dbReference>
<name>A0A5D0U385_9ACTN</name>
<gene>
    <name evidence="2" type="ORF">FXF65_21525</name>
</gene>
<evidence type="ECO:0000259" key="1">
    <source>
        <dbReference type="Pfam" id="PF11716"/>
    </source>
</evidence>
<sequence length="275" mass="29310">MTTEPPPDLRARTLRAALSRRPPARPAPGFARPYAALVAMLDALLGGLDDAEWGVRAAGDWDARDLVVHLTATDGLLGEAIAGGASTMDDVLARTADAVGRRLAPADARRTWRRQADALCDRLAEADADRRVEVGGFPMRVRHHLTARAAETWIHADDIARATGRSVPPPPAEHLHPIADLSARSLPRALALTGRDHRDRLLCLILDGPGGGRWTLPLSRDAVDAQPSVQVRMDVVEFCFLAGGRRDPADVRAETSGDPAVARDVLAAAGVFAGP</sequence>
<dbReference type="Proteomes" id="UP000322634">
    <property type="component" value="Unassembled WGS sequence"/>
</dbReference>
<dbReference type="Gene3D" id="1.20.120.450">
    <property type="entry name" value="dinb family like domain"/>
    <property type="match status" value="1"/>
</dbReference>
<reference evidence="2 3" key="1">
    <citation type="submission" date="2019-08" db="EMBL/GenBank/DDBJ databases">
        <title>Actinomadura sp. nov. CYP1-5 isolated from mountain soil.</title>
        <authorList>
            <person name="Songsumanus A."/>
            <person name="Kuncharoen N."/>
            <person name="Kudo T."/>
            <person name="Yuki M."/>
            <person name="Igarashi Y."/>
            <person name="Tanasupawat S."/>
        </authorList>
    </citation>
    <scope>NUCLEOTIDE SEQUENCE [LARGE SCALE GENOMIC DNA]</scope>
    <source>
        <strain evidence="2 3">GKU157</strain>
    </source>
</reference>